<comment type="caution">
    <text evidence="3">The sequence shown here is derived from an EMBL/GenBank/DDBJ whole genome shotgun (WGS) entry which is preliminary data.</text>
</comment>
<protein>
    <recommendedName>
        <fullName evidence="2">HSac2 domain-containing protein</fullName>
    </recommendedName>
</protein>
<dbReference type="EMBL" id="JANBPK010000602">
    <property type="protein sequence ID" value="KAJ2935331.1"/>
    <property type="molecule type" value="Genomic_DNA"/>
</dbReference>
<feature type="compositionally biased region" description="Low complexity" evidence="1">
    <location>
        <begin position="175"/>
        <end position="207"/>
    </location>
</feature>
<gene>
    <name evidence="3" type="ORF">H1R20_g1763</name>
</gene>
<reference evidence="3" key="1">
    <citation type="submission" date="2022-06" db="EMBL/GenBank/DDBJ databases">
        <title>Genome Sequence of Candolleomyces eurysporus.</title>
        <authorList>
            <person name="Buettner E."/>
        </authorList>
    </citation>
    <scope>NUCLEOTIDE SEQUENCE</scope>
    <source>
        <strain evidence="3">VTCC 930004</strain>
    </source>
</reference>
<accession>A0A9W8MLR0</accession>
<feature type="domain" description="HSac2" evidence="2">
    <location>
        <begin position="43"/>
        <end position="202"/>
    </location>
</feature>
<dbReference type="AlphaFoldDB" id="A0A9W8MLR0"/>
<evidence type="ECO:0000313" key="4">
    <source>
        <dbReference type="Proteomes" id="UP001140091"/>
    </source>
</evidence>
<dbReference type="InterPro" id="IPR022158">
    <property type="entry name" value="Inositol_phosphatase"/>
</dbReference>
<evidence type="ECO:0000256" key="1">
    <source>
        <dbReference type="SAM" id="MobiDB-lite"/>
    </source>
</evidence>
<proteinExistence type="predicted"/>
<dbReference type="PROSITE" id="PS51791">
    <property type="entry name" value="HSAC2"/>
    <property type="match status" value="1"/>
</dbReference>
<sequence length="332" mass="35713">MYTSTFSDWFSQAVIDFMLGYRTKAVFSEFLLKLQTTDPSHLIRLSKIRAEAVATCASRVLPEGEHLRSGWTLFAPEELNVKVGLKFEEKVLLLSAKALYIVSYDYTLEKVKLYTRVPLGDIIGIAKGAYILSPLEEASRDPEQNHGFVITWLTTHQESRVTSYSVRNDLGLASPVTSPSSLPSSPTLSLSSPPLSPRSGGMRSPGLVTRSLGRRNTLPPLIGPGSAAAAIVSGGGSAQKRDSIGSIPSQALVGSEEKSFAAFKVLPIDPARIRRASSSHFSSAYAEVSDELMQGAGTCREAADLIVEAVQSACEDLGNSRSGFVTAEDIVR</sequence>
<evidence type="ECO:0000259" key="2">
    <source>
        <dbReference type="PROSITE" id="PS51791"/>
    </source>
</evidence>
<feature type="region of interest" description="Disordered" evidence="1">
    <location>
        <begin position="175"/>
        <end position="221"/>
    </location>
</feature>
<dbReference type="Pfam" id="PF12456">
    <property type="entry name" value="hSac2"/>
    <property type="match status" value="1"/>
</dbReference>
<keyword evidence="4" id="KW-1185">Reference proteome</keyword>
<evidence type="ECO:0000313" key="3">
    <source>
        <dbReference type="EMBL" id="KAJ2935331.1"/>
    </source>
</evidence>
<dbReference type="Proteomes" id="UP001140091">
    <property type="component" value="Unassembled WGS sequence"/>
</dbReference>
<feature type="non-terminal residue" evidence="3">
    <location>
        <position position="1"/>
    </location>
</feature>
<name>A0A9W8MLR0_9AGAR</name>
<dbReference type="OrthoDB" id="405996at2759"/>
<organism evidence="3 4">
    <name type="scientific">Candolleomyces eurysporus</name>
    <dbReference type="NCBI Taxonomy" id="2828524"/>
    <lineage>
        <taxon>Eukaryota</taxon>
        <taxon>Fungi</taxon>
        <taxon>Dikarya</taxon>
        <taxon>Basidiomycota</taxon>
        <taxon>Agaricomycotina</taxon>
        <taxon>Agaricomycetes</taxon>
        <taxon>Agaricomycetidae</taxon>
        <taxon>Agaricales</taxon>
        <taxon>Agaricineae</taxon>
        <taxon>Psathyrellaceae</taxon>
        <taxon>Candolleomyces</taxon>
    </lineage>
</organism>
<dbReference type="InterPro" id="IPR034753">
    <property type="entry name" value="hSac2"/>
</dbReference>